<reference evidence="12" key="1">
    <citation type="journal article" date="2014" name="Science">
        <title>Nonhuman genetics. Genomic basis for the convergent evolution of electric organs.</title>
        <authorList>
            <person name="Gallant J.R."/>
            <person name="Traeger L.L."/>
            <person name="Volkening J.D."/>
            <person name="Moffett H."/>
            <person name="Chen P.H."/>
            <person name="Novina C.D."/>
            <person name="Phillips G.N.Jr."/>
            <person name="Anand R."/>
            <person name="Wells G.B."/>
            <person name="Pinch M."/>
            <person name="Guth R."/>
            <person name="Unguez G.A."/>
            <person name="Albert J.S."/>
            <person name="Zakon H.H."/>
            <person name="Samanta M.P."/>
            <person name="Sussman M.R."/>
        </authorList>
    </citation>
    <scope>NUCLEOTIDE SEQUENCE [LARGE SCALE GENOMIC DNA]</scope>
</reference>
<dbReference type="PANTHER" id="PTHR13600">
    <property type="entry name" value="LEUCINE CARBOXYL METHYLTRANSFERASE"/>
    <property type="match status" value="1"/>
</dbReference>
<dbReference type="GeneTree" id="ENSGT00940000156372"/>
<evidence type="ECO:0000313" key="12">
    <source>
        <dbReference type="Proteomes" id="UP000314983"/>
    </source>
</evidence>
<dbReference type="GO" id="GO:0018423">
    <property type="term" value="F:protein C-terminal leucine carboxyl O-methyltransferase activity"/>
    <property type="evidence" value="ECO:0007669"/>
    <property type="project" value="UniProtKB-EC"/>
</dbReference>
<organism evidence="11 12">
    <name type="scientific">Electrophorus electricus</name>
    <name type="common">Electric eel</name>
    <name type="synonym">Gymnotus electricus</name>
    <dbReference type="NCBI Taxonomy" id="8005"/>
    <lineage>
        <taxon>Eukaryota</taxon>
        <taxon>Metazoa</taxon>
        <taxon>Chordata</taxon>
        <taxon>Craniata</taxon>
        <taxon>Vertebrata</taxon>
        <taxon>Euteleostomi</taxon>
        <taxon>Actinopterygii</taxon>
        <taxon>Neopterygii</taxon>
        <taxon>Teleostei</taxon>
        <taxon>Ostariophysi</taxon>
        <taxon>Gymnotiformes</taxon>
        <taxon>Gymnotoidei</taxon>
        <taxon>Gymnotidae</taxon>
        <taxon>Electrophorus</taxon>
    </lineage>
</organism>
<dbReference type="InterPro" id="IPR016651">
    <property type="entry name" value="LCMT1"/>
</dbReference>
<dbReference type="InterPro" id="IPR007213">
    <property type="entry name" value="Ppm1/Ppm2/Tcmp"/>
</dbReference>
<accession>A0A4W4F2W6</accession>
<dbReference type="PANTHER" id="PTHR13600:SF33">
    <property type="entry name" value="LEUCINE CARBOXYL METHYLTRANSFERASE 1"/>
    <property type="match status" value="1"/>
</dbReference>
<comment type="function">
    <text evidence="2 9">Methylates the carboxyl group of the C-terminal leucine residue of protein phosphatase 2A catalytic subunits to form alpha-leucine ester residues.</text>
</comment>
<name>A0A4W4F2W6_ELEEL</name>
<evidence type="ECO:0000256" key="8">
    <source>
        <dbReference type="ARBA" id="ARBA00022691"/>
    </source>
</evidence>
<reference evidence="11" key="4">
    <citation type="submission" date="2025-08" db="UniProtKB">
        <authorList>
            <consortium name="Ensembl"/>
        </authorList>
    </citation>
    <scope>IDENTIFICATION</scope>
</reference>
<keyword evidence="6 9" id="KW-0489">Methyltransferase</keyword>
<reference evidence="11" key="3">
    <citation type="submission" date="2020-05" db="EMBL/GenBank/DDBJ databases">
        <title>Electrophorus electricus (electric eel) genome, fEleEle1, primary haplotype.</title>
        <authorList>
            <person name="Myers G."/>
            <person name="Meyer A."/>
            <person name="Fedrigo O."/>
            <person name="Formenti G."/>
            <person name="Rhie A."/>
            <person name="Tracey A."/>
            <person name="Sims Y."/>
            <person name="Jarvis E.D."/>
        </authorList>
    </citation>
    <scope>NUCLEOTIDE SEQUENCE [LARGE SCALE GENOMIC DNA]</scope>
</reference>
<reference evidence="11" key="5">
    <citation type="submission" date="2025-09" db="UniProtKB">
        <authorList>
            <consortium name="Ensembl"/>
        </authorList>
    </citation>
    <scope>IDENTIFICATION</scope>
</reference>
<evidence type="ECO:0000256" key="5">
    <source>
        <dbReference type="ARBA" id="ARBA00017497"/>
    </source>
</evidence>
<comment type="catalytic activity">
    <reaction evidence="1 9">
        <text>[phosphatase 2A protein]-C-terminal L-leucine + S-adenosyl-L-methionine = [phosphatase 2A protein]-C-terminal L-leucine methyl ester + S-adenosyl-L-homocysteine</text>
        <dbReference type="Rhea" id="RHEA:48544"/>
        <dbReference type="Rhea" id="RHEA-COMP:12134"/>
        <dbReference type="Rhea" id="RHEA-COMP:12135"/>
        <dbReference type="ChEBI" id="CHEBI:57856"/>
        <dbReference type="ChEBI" id="CHEBI:59789"/>
        <dbReference type="ChEBI" id="CHEBI:90516"/>
        <dbReference type="ChEBI" id="CHEBI:90517"/>
        <dbReference type="EC" id="2.1.1.233"/>
    </reaction>
</comment>
<evidence type="ECO:0000256" key="9">
    <source>
        <dbReference type="PIRNR" id="PIRNR016305"/>
    </source>
</evidence>
<keyword evidence="8 9" id="KW-0949">S-adenosyl-L-methionine</keyword>
<feature type="binding site" evidence="10">
    <location>
        <position position="97"/>
    </location>
    <ligand>
        <name>S-adenosyl-L-methionine</name>
        <dbReference type="ChEBI" id="CHEBI:59789"/>
    </ligand>
</feature>
<evidence type="ECO:0000256" key="1">
    <source>
        <dbReference type="ARBA" id="ARBA00000724"/>
    </source>
</evidence>
<dbReference type="PIRSF" id="PIRSF016305">
    <property type="entry name" value="LCM_mtfrase"/>
    <property type="match status" value="1"/>
</dbReference>
<dbReference type="GO" id="GO:0005829">
    <property type="term" value="C:cytosol"/>
    <property type="evidence" value="ECO:0007669"/>
    <property type="project" value="TreeGrafter"/>
</dbReference>
<gene>
    <name evidence="11" type="primary">LCMT1</name>
</gene>
<evidence type="ECO:0000256" key="7">
    <source>
        <dbReference type="ARBA" id="ARBA00022679"/>
    </source>
</evidence>
<evidence type="ECO:0000256" key="6">
    <source>
        <dbReference type="ARBA" id="ARBA00022603"/>
    </source>
</evidence>
<evidence type="ECO:0000313" key="11">
    <source>
        <dbReference type="Ensembl" id="ENSEEEP00000018869.2"/>
    </source>
</evidence>
<sequence length="302" mass="34813">PSSQPAKCMASRPPVADSDVADEAVRSTCDDASICKRFATSQGYWTDPYIQYFVRQMGERKAPEINRGYYARVQGMSHLLDAFLKRTQCDCQVVNLGAGLDTTFWRLKAENTLPKKYFEVDFPMIVARKIHHIKTKPPLSKPLIETHSADSLLLDGHNLDSDRYCIIGADLRDISSLEEKLRKFQIITELPTLFLSECVLVYMTPEQSSRLVHWVANTFHTAMFINYEQKERFLLTGWESVNALDMMAVYGLLPQEDISRIERLEFLDEKELLHQLLQHYSICWAVKDTLSLGEFNIFPHQR</sequence>
<feature type="binding site" evidence="10">
    <location>
        <position position="197"/>
    </location>
    <ligand>
        <name>S-adenosyl-L-methionine</name>
        <dbReference type="ChEBI" id="CHEBI:59789"/>
    </ligand>
</feature>
<dbReference type="SUPFAM" id="SSF53335">
    <property type="entry name" value="S-adenosyl-L-methionine-dependent methyltransferases"/>
    <property type="match status" value="1"/>
</dbReference>
<protein>
    <recommendedName>
        <fullName evidence="5 9">Leucine carboxyl methyltransferase 1</fullName>
        <ecNumber evidence="4 9">2.1.1.233</ecNumber>
    </recommendedName>
</protein>
<dbReference type="GO" id="GO:0009966">
    <property type="term" value="P:regulation of signal transduction"/>
    <property type="evidence" value="ECO:0007669"/>
    <property type="project" value="UniProtKB-ARBA"/>
</dbReference>
<dbReference type="Proteomes" id="UP000314983">
    <property type="component" value="Chromosome 14"/>
</dbReference>
<dbReference type="GO" id="GO:0032259">
    <property type="term" value="P:methylation"/>
    <property type="evidence" value="ECO:0007669"/>
    <property type="project" value="UniProtKB-KW"/>
</dbReference>
<dbReference type="Ensembl" id="ENSEEET00000019080.2">
    <property type="protein sequence ID" value="ENSEEEP00000018869.2"/>
    <property type="gene ID" value="ENSEEEG00000009258.2"/>
</dbReference>
<dbReference type="InterPro" id="IPR029063">
    <property type="entry name" value="SAM-dependent_MTases_sf"/>
</dbReference>
<evidence type="ECO:0000256" key="4">
    <source>
        <dbReference type="ARBA" id="ARBA00012834"/>
    </source>
</evidence>
<proteinExistence type="inferred from homology"/>
<comment type="similarity">
    <text evidence="3 9">Belongs to the methyltransferase superfamily. LCMT family.</text>
</comment>
<dbReference type="Pfam" id="PF04072">
    <property type="entry name" value="LCM"/>
    <property type="match status" value="1"/>
</dbReference>
<dbReference type="FunFam" id="3.40.50.150:FF:000092">
    <property type="entry name" value="Leucine carboxyl methyltransferase 1"/>
    <property type="match status" value="1"/>
</dbReference>
<dbReference type="EC" id="2.1.1.233" evidence="4 9"/>
<feature type="binding site" evidence="10">
    <location>
        <position position="72"/>
    </location>
    <ligand>
        <name>S-adenosyl-L-methionine</name>
        <dbReference type="ChEBI" id="CHEBI:59789"/>
    </ligand>
</feature>
<reference evidence="12" key="2">
    <citation type="journal article" date="2017" name="Sci. Adv.">
        <title>A tail of two voltages: Proteomic comparison of the three electric organs of the electric eel.</title>
        <authorList>
            <person name="Traeger L.L."/>
            <person name="Sabat G."/>
            <person name="Barrett-Wilt G.A."/>
            <person name="Wells G.B."/>
            <person name="Sussman M.R."/>
        </authorList>
    </citation>
    <scope>NUCLEOTIDE SEQUENCE [LARGE SCALE GENOMIC DNA]</scope>
</reference>
<keyword evidence="7 9" id="KW-0808">Transferase</keyword>
<feature type="binding site" evidence="10">
    <location>
        <begin position="170"/>
        <end position="171"/>
    </location>
    <ligand>
        <name>S-adenosyl-L-methionine</name>
        <dbReference type="ChEBI" id="CHEBI:59789"/>
    </ligand>
</feature>
<evidence type="ECO:0000256" key="3">
    <source>
        <dbReference type="ARBA" id="ARBA00010703"/>
    </source>
</evidence>
<evidence type="ECO:0000256" key="2">
    <source>
        <dbReference type="ARBA" id="ARBA00003455"/>
    </source>
</evidence>
<dbReference type="AlphaFoldDB" id="A0A4W4F2W6"/>
<dbReference type="Gene3D" id="3.40.50.150">
    <property type="entry name" value="Vaccinia Virus protein VP39"/>
    <property type="match status" value="1"/>
</dbReference>
<evidence type="ECO:0000256" key="10">
    <source>
        <dbReference type="PIRSR" id="PIRSR016305-1"/>
    </source>
</evidence>
<keyword evidence="12" id="KW-1185">Reference proteome</keyword>